<comment type="caution">
    <text evidence="1">The sequence shown here is derived from an EMBL/GenBank/DDBJ whole genome shotgun (WGS) entry which is preliminary data.</text>
</comment>
<gene>
    <name evidence="1" type="ORF">TRSC58_03532</name>
</gene>
<protein>
    <submittedName>
        <fullName evidence="1">Uncharacterized protein</fullName>
    </submittedName>
</protein>
<proteinExistence type="predicted"/>
<organism evidence="1 2">
    <name type="scientific">Trypanosoma rangeli SC58</name>
    <dbReference type="NCBI Taxonomy" id="429131"/>
    <lineage>
        <taxon>Eukaryota</taxon>
        <taxon>Discoba</taxon>
        <taxon>Euglenozoa</taxon>
        <taxon>Kinetoplastea</taxon>
        <taxon>Metakinetoplastina</taxon>
        <taxon>Trypanosomatida</taxon>
        <taxon>Trypanosomatidae</taxon>
        <taxon>Trypanosoma</taxon>
        <taxon>Herpetosoma</taxon>
    </lineage>
</organism>
<dbReference type="VEuPathDB" id="TriTrypDB:TRSC58_03532"/>
<dbReference type="Proteomes" id="UP000031737">
    <property type="component" value="Unassembled WGS sequence"/>
</dbReference>
<dbReference type="EMBL" id="AUPL01003532">
    <property type="protein sequence ID" value="ESL08760.1"/>
    <property type="molecule type" value="Genomic_DNA"/>
</dbReference>
<dbReference type="AlphaFoldDB" id="A0A061J362"/>
<evidence type="ECO:0000313" key="2">
    <source>
        <dbReference type="Proteomes" id="UP000031737"/>
    </source>
</evidence>
<reference evidence="1 2" key="1">
    <citation type="submission" date="2013-07" db="EMBL/GenBank/DDBJ databases">
        <authorList>
            <person name="Stoco P.H."/>
            <person name="Wagner G."/>
            <person name="Gerber A."/>
            <person name="Zaha A."/>
            <person name="Thompson C."/>
            <person name="Bartholomeu D.C."/>
            <person name="Luckemeyer D.D."/>
            <person name="Bahia D."/>
            <person name="Loreto E."/>
            <person name="Prestes E.B."/>
            <person name="Lima F.M."/>
            <person name="Rodrigues-Luiz G."/>
            <person name="Vallejo G.A."/>
            <person name="Filho J.F."/>
            <person name="Monteiro K.M."/>
            <person name="Tyler K.M."/>
            <person name="de Almeida L.G."/>
            <person name="Ortiz M.F."/>
            <person name="Siervo M.A."/>
            <person name="de Moraes M.H."/>
            <person name="Cunha O.L."/>
            <person name="Mendonca-Neto R."/>
            <person name="Silva R."/>
            <person name="Teixeira S.M."/>
            <person name="Murta S.M."/>
            <person name="Sincero T.C."/>
            <person name="Mendes T.A."/>
            <person name="Urmenyi T.P."/>
            <person name="Silva V.G."/>
            <person name="da Rocha W.D."/>
            <person name="Andersson B."/>
            <person name="Romanha A.J."/>
            <person name="Steindel M."/>
            <person name="de Vasconcelos A.T."/>
            <person name="Grisard E.C."/>
        </authorList>
    </citation>
    <scope>NUCLEOTIDE SEQUENCE [LARGE SCALE GENOMIC DNA]</scope>
    <source>
        <strain evidence="1 2">SC58</strain>
    </source>
</reference>
<sequence>MGNWRCPASTYAGVRVKSYILSPVFEEHHSLWQWRTVVWREMFYAVPFLLHCAPGVLLRHPFLHHTLVESIITKSVVKGQLRATEPLTTESGDGVKQPCAQLVVPSPIGMLAATDSGTSACRPIAEWVDELFCFLERGAARTAEASGFSSPLYEDVFKSSDAKVTLPRGPNARMNHKHSSTVAINSNKSTVSDEVAHHITHRACHPSWSVPLKHRNVIGCGLAEVVLAIDRYAAMLARREITYAKACWAVLVDSKSDVQPHLRCSAVAIEKELLAATAAHEALTAAMGDPLRRPLVRLADYPVLAHW</sequence>
<name>A0A061J362_TRYRA</name>
<keyword evidence="2" id="KW-1185">Reference proteome</keyword>
<dbReference type="OrthoDB" id="273646at2759"/>
<evidence type="ECO:0000313" key="1">
    <source>
        <dbReference type="EMBL" id="ESL08760.1"/>
    </source>
</evidence>
<accession>A0A061J362</accession>